<evidence type="ECO:0008006" key="4">
    <source>
        <dbReference type="Google" id="ProtNLM"/>
    </source>
</evidence>
<dbReference type="GeneID" id="36400815"/>
<dbReference type="AlphaFoldDB" id="A0A0P1AAD8"/>
<feature type="region of interest" description="Disordered" evidence="1">
    <location>
        <begin position="42"/>
        <end position="66"/>
    </location>
</feature>
<evidence type="ECO:0000313" key="3">
    <source>
        <dbReference type="Proteomes" id="UP000054928"/>
    </source>
</evidence>
<reference evidence="3" key="1">
    <citation type="submission" date="2014-09" db="EMBL/GenBank/DDBJ databases">
        <authorList>
            <person name="Sharma Rahul"/>
            <person name="Thines Marco"/>
        </authorList>
    </citation>
    <scope>NUCLEOTIDE SEQUENCE [LARGE SCALE GENOMIC DNA]</scope>
</reference>
<dbReference type="RefSeq" id="XP_024574070.1">
    <property type="nucleotide sequence ID" value="XM_024723055.1"/>
</dbReference>
<evidence type="ECO:0000313" key="2">
    <source>
        <dbReference type="EMBL" id="CEG37701.1"/>
    </source>
</evidence>
<dbReference type="Proteomes" id="UP000054928">
    <property type="component" value="Unassembled WGS sequence"/>
</dbReference>
<evidence type="ECO:0000256" key="1">
    <source>
        <dbReference type="SAM" id="MobiDB-lite"/>
    </source>
</evidence>
<proteinExistence type="predicted"/>
<sequence length="420" mass="48807">MDFFAYPQFERSQDFVMHLRYLRTSLLVGLLITDALARTTSTSTSPRSRHLHAADDDSQNSMNIDGENRTNPALSKFMKEVLGLNQANRRIESWKKADEILAQFGVNPTSELLVTRYNAEYTSKNFLASPVWICWAFLVCQSGVKVEDASQSIYKVKHYIRERNRGHQNSKFFFFAVKLRNHLWKDHGINPDNMLAQIDTTNFFGVDFDNWVAYLSFYHGVEENHDFRFLVLKDLIRYYTMHEFLKILFHPNNGENTKALEYLKMLSGFWLSKKISPVDVVKMIASHDDMIPSFLDDVENKFCVDFWRRYLGDFNHMYPKQPLTQLKTLTEAVGPARVAVMLRAALLSSHHSVEQCGIRLQGFQFKDWFDRLMSAGDVRDLIANDLANKPWTLESPSISSLAETTSTYYFNFCLNRLLNF</sequence>
<dbReference type="EMBL" id="CCYD01000290">
    <property type="protein sequence ID" value="CEG37701.1"/>
    <property type="molecule type" value="Genomic_DNA"/>
</dbReference>
<name>A0A0P1AAD8_PLAHL</name>
<accession>A0A0P1AAD8</accession>
<protein>
    <recommendedName>
        <fullName evidence="4">RxLR-like protein</fullName>
    </recommendedName>
</protein>
<keyword evidence="3" id="KW-1185">Reference proteome</keyword>
<organism evidence="2 3">
    <name type="scientific">Plasmopara halstedii</name>
    <name type="common">Downy mildew of sunflower</name>
    <dbReference type="NCBI Taxonomy" id="4781"/>
    <lineage>
        <taxon>Eukaryota</taxon>
        <taxon>Sar</taxon>
        <taxon>Stramenopiles</taxon>
        <taxon>Oomycota</taxon>
        <taxon>Peronosporomycetes</taxon>
        <taxon>Peronosporales</taxon>
        <taxon>Peronosporaceae</taxon>
        <taxon>Plasmopara</taxon>
    </lineage>
</organism>
<dbReference type="OrthoDB" id="123946at2759"/>